<feature type="binding site" evidence="5">
    <location>
        <position position="259"/>
    </location>
    <ligand>
        <name>S-adenosyl-L-methionine</name>
        <dbReference type="ChEBI" id="CHEBI:59789"/>
    </ligand>
</feature>
<dbReference type="InterPro" id="IPR023267">
    <property type="entry name" value="RCMT"/>
</dbReference>
<dbReference type="SUPFAM" id="SSF53335">
    <property type="entry name" value="S-adenosyl-L-methionine-dependent methyltransferases"/>
    <property type="match status" value="1"/>
</dbReference>
<feature type="binding site" evidence="5">
    <location>
        <begin position="238"/>
        <end position="244"/>
    </location>
    <ligand>
        <name>S-adenosyl-L-methionine</name>
        <dbReference type="ChEBI" id="CHEBI:59789"/>
    </ligand>
</feature>
<dbReference type="PRINTS" id="PR02008">
    <property type="entry name" value="RCMTFAMILY"/>
</dbReference>
<dbReference type="InterPro" id="IPR035926">
    <property type="entry name" value="NusB-like_sf"/>
</dbReference>
<dbReference type="Pfam" id="PF01029">
    <property type="entry name" value="NusB"/>
    <property type="match status" value="1"/>
</dbReference>
<keyword evidence="4 5" id="KW-0694">RNA-binding</keyword>
<organism evidence="7 8">
    <name type="scientific">Thalassococcus lentus</name>
    <dbReference type="NCBI Taxonomy" id="1210524"/>
    <lineage>
        <taxon>Bacteria</taxon>
        <taxon>Pseudomonadati</taxon>
        <taxon>Pseudomonadota</taxon>
        <taxon>Alphaproteobacteria</taxon>
        <taxon>Rhodobacterales</taxon>
        <taxon>Roseobacteraceae</taxon>
        <taxon>Thalassococcus</taxon>
    </lineage>
</organism>
<dbReference type="SUPFAM" id="SSF48013">
    <property type="entry name" value="NusB-like"/>
    <property type="match status" value="1"/>
</dbReference>
<protein>
    <submittedName>
        <fullName evidence="7">RsmB/NOP family class I SAM-dependent RNA methyltransferase</fullName>
    </submittedName>
</protein>
<comment type="similarity">
    <text evidence="5">Belongs to the class I-like SAM-binding methyltransferase superfamily. RsmB/NOP family.</text>
</comment>
<dbReference type="InterPro" id="IPR006027">
    <property type="entry name" value="NusB_RsmB_TIM44"/>
</dbReference>
<proteinExistence type="inferred from homology"/>
<dbReference type="Gene3D" id="3.40.50.150">
    <property type="entry name" value="Vaccinia Virus protein VP39"/>
    <property type="match status" value="1"/>
</dbReference>
<accession>A0ABT4XWU5</accession>
<evidence type="ECO:0000256" key="1">
    <source>
        <dbReference type="ARBA" id="ARBA00022603"/>
    </source>
</evidence>
<dbReference type="PANTHER" id="PTHR22807:SF61">
    <property type="entry name" value="NOL1_NOP2_SUN FAMILY PROTEIN _ ANTITERMINATION NUSB DOMAIN-CONTAINING PROTEIN"/>
    <property type="match status" value="1"/>
</dbReference>
<dbReference type="GO" id="GO:0008168">
    <property type="term" value="F:methyltransferase activity"/>
    <property type="evidence" value="ECO:0007669"/>
    <property type="project" value="UniProtKB-KW"/>
</dbReference>
<dbReference type="PANTHER" id="PTHR22807">
    <property type="entry name" value="NOP2 YEAST -RELATED NOL1/NOP2/FMU SUN DOMAIN-CONTAINING"/>
    <property type="match status" value="1"/>
</dbReference>
<sequence length="418" mass="43877">MSNRYSPARKAAVDLLGLVLNDAKRLGEAASKLNELAPADRAAALRLAADTLRGLERADRLLKPHLRKAPAGRVMNILRLGAVELATGGAAHGVVNDCVNIAAAGKRTAGMRGLINAVLRKLAAEAPEKWQVLRVPRLPKWLRGPLVDAWGSDAVTAMEAAHFSGAPLDISAKHDPAAVAEALGGTLLPTGTIRLMDAGQVTALPGFEAGDWWVQDAAAAMPARLLGDVRGQSVLDLCAAPGGKTLQLAAAGAEVTALDLSAARLARVEENLSRTGLRAKLVEGDALEHSGQYDAVLLDAPCSATGTIRRHPDLPHIQLGEKIGALIELQAAMLAHAITLVKPGGRLVFATCSLLPDEGECHIEDMLAVHPELALLKPESAGIEATWLAPDGGLRLRPDYWSDKGGMDGFYMAALQKA</sequence>
<evidence type="ECO:0000256" key="4">
    <source>
        <dbReference type="ARBA" id="ARBA00022884"/>
    </source>
</evidence>
<dbReference type="CDD" id="cd02440">
    <property type="entry name" value="AdoMet_MTases"/>
    <property type="match status" value="1"/>
</dbReference>
<dbReference type="Pfam" id="PF01189">
    <property type="entry name" value="Methyltr_RsmB-F"/>
    <property type="match status" value="1"/>
</dbReference>
<keyword evidence="2 5" id="KW-0808">Transferase</keyword>
<evidence type="ECO:0000256" key="3">
    <source>
        <dbReference type="ARBA" id="ARBA00022691"/>
    </source>
</evidence>
<reference evidence="7 8" key="1">
    <citation type="submission" date="2023-01" db="EMBL/GenBank/DDBJ databases">
        <title>Thalassococcus onchidii sp. nov., isolated from a marine invertebrate from the South China Sea.</title>
        <authorList>
            <person name="Xu S."/>
            <person name="Liu Z."/>
            <person name="Xu Y."/>
        </authorList>
    </citation>
    <scope>NUCLEOTIDE SEQUENCE [LARGE SCALE GENOMIC DNA]</scope>
    <source>
        <strain evidence="7 8">KCTC 32084</strain>
    </source>
</reference>
<evidence type="ECO:0000256" key="2">
    <source>
        <dbReference type="ARBA" id="ARBA00022679"/>
    </source>
</evidence>
<dbReference type="PROSITE" id="PS51686">
    <property type="entry name" value="SAM_MT_RSMB_NOP"/>
    <property type="match status" value="1"/>
</dbReference>
<evidence type="ECO:0000313" key="8">
    <source>
        <dbReference type="Proteomes" id="UP001210720"/>
    </source>
</evidence>
<dbReference type="InterPro" id="IPR049560">
    <property type="entry name" value="MeTrfase_RsmB-F_NOP2_cat"/>
</dbReference>
<evidence type="ECO:0000256" key="5">
    <source>
        <dbReference type="PROSITE-ProRule" id="PRU01023"/>
    </source>
</evidence>
<dbReference type="InterPro" id="IPR001678">
    <property type="entry name" value="MeTrfase_RsmB-F_NOP2_dom"/>
</dbReference>
<name>A0ABT4XWU5_9RHOB</name>
<dbReference type="EMBL" id="JAQIOY010000009">
    <property type="protein sequence ID" value="MDA7426443.1"/>
    <property type="molecule type" value="Genomic_DNA"/>
</dbReference>
<feature type="domain" description="SAM-dependent MTase RsmB/NOP-type" evidence="6">
    <location>
        <begin position="130"/>
        <end position="418"/>
    </location>
</feature>
<dbReference type="Gene3D" id="1.10.940.10">
    <property type="entry name" value="NusB-like"/>
    <property type="match status" value="1"/>
</dbReference>
<keyword evidence="1 5" id="KW-0489">Methyltransferase</keyword>
<evidence type="ECO:0000313" key="7">
    <source>
        <dbReference type="EMBL" id="MDA7426443.1"/>
    </source>
</evidence>
<keyword evidence="3 5" id="KW-0949">S-adenosyl-L-methionine</keyword>
<feature type="active site" description="Nucleophile" evidence="5">
    <location>
        <position position="352"/>
    </location>
</feature>
<gene>
    <name evidence="7" type="ORF">PFY00_17040</name>
</gene>
<evidence type="ECO:0000259" key="6">
    <source>
        <dbReference type="PROSITE" id="PS51686"/>
    </source>
</evidence>
<dbReference type="Proteomes" id="UP001210720">
    <property type="component" value="Unassembled WGS sequence"/>
</dbReference>
<feature type="binding site" evidence="5">
    <location>
        <position position="299"/>
    </location>
    <ligand>
        <name>S-adenosyl-L-methionine</name>
        <dbReference type="ChEBI" id="CHEBI:59789"/>
    </ligand>
</feature>
<comment type="caution">
    <text evidence="5">Lacks conserved residue(s) required for the propagation of feature annotation.</text>
</comment>
<dbReference type="GO" id="GO:0032259">
    <property type="term" value="P:methylation"/>
    <property type="evidence" value="ECO:0007669"/>
    <property type="project" value="UniProtKB-KW"/>
</dbReference>
<comment type="caution">
    <text evidence="7">The sequence shown here is derived from an EMBL/GenBank/DDBJ whole genome shotgun (WGS) entry which is preliminary data.</text>
</comment>
<keyword evidence="8" id="KW-1185">Reference proteome</keyword>
<dbReference type="InterPro" id="IPR029063">
    <property type="entry name" value="SAM-dependent_MTases_sf"/>
</dbReference>
<dbReference type="RefSeq" id="WP_271433796.1">
    <property type="nucleotide sequence ID" value="NZ_JAQIOY010000009.1"/>
</dbReference>